<dbReference type="Pfam" id="PF01547">
    <property type="entry name" value="SBP_bac_1"/>
    <property type="match status" value="1"/>
</dbReference>
<dbReference type="InterPro" id="IPR050490">
    <property type="entry name" value="Bact_solute-bd_prot1"/>
</dbReference>
<accession>A0A229UHT7</accession>
<reference evidence="1 2" key="1">
    <citation type="submission" date="2017-07" db="EMBL/GenBank/DDBJ databases">
        <title>Genome sequencing and assembly of Paenibacillus rigui.</title>
        <authorList>
            <person name="Mayilraj S."/>
        </authorList>
    </citation>
    <scope>NUCLEOTIDE SEQUENCE [LARGE SCALE GENOMIC DNA]</scope>
    <source>
        <strain evidence="1 2">JCM 16352</strain>
    </source>
</reference>
<dbReference type="Gene3D" id="3.40.190.10">
    <property type="entry name" value="Periplasmic binding protein-like II"/>
    <property type="match status" value="2"/>
</dbReference>
<dbReference type="SUPFAM" id="SSF53850">
    <property type="entry name" value="Periplasmic binding protein-like II"/>
    <property type="match status" value="1"/>
</dbReference>
<evidence type="ECO:0000313" key="1">
    <source>
        <dbReference type="EMBL" id="OXM82997.1"/>
    </source>
</evidence>
<dbReference type="PANTHER" id="PTHR43649:SF14">
    <property type="entry name" value="BLR3389 PROTEIN"/>
    <property type="match status" value="1"/>
</dbReference>
<comment type="caution">
    <text evidence="1">The sequence shown here is derived from an EMBL/GenBank/DDBJ whole genome shotgun (WGS) entry which is preliminary data.</text>
</comment>
<dbReference type="AlphaFoldDB" id="A0A229UHT7"/>
<sequence>MVPYTIYDYPNLRRTGMRLGMVRSIALLLALVLVTVSTACSTIPFHMESELAMEHAKKEKAKMVMYDWMKESNPITGIYSDVVDEFNARTDLNALISVHHIPGTPYYSKLNAGIAANRGPDIFMSHAAGVLEKYAAAERLLSLDNAFAKDPEWKASFNPGVLDLLSYADETYAVPSSFAVVALFYNKQIFKHYNLTPPRTYDELLSVIRILTKNKVTPFAFGAKTPWTAAQFTEMVANRIGGNEPYDAIMEGRGSWLHPSFIETGHVMQELRDLGAFPKQFLELDNVAVNLMFKQGQAAMLVTGSWAINQLIAEDSEIKDSIGVIQFPAFTNGKGDVDTWLGQTSVNFAINAEAKDKSAAIELLKMFTSEKYQRRIAEKGGDIPVIKLELDPERTPLLTQELQKKISNMKRLFIFYDVGLGTVIGDEYNQTIQAILAGKKPEEAFANLEIFTNLHRGN</sequence>
<gene>
    <name evidence="1" type="ORF">CF651_27660</name>
</gene>
<keyword evidence="2" id="KW-1185">Reference proteome</keyword>
<dbReference type="Proteomes" id="UP000215509">
    <property type="component" value="Unassembled WGS sequence"/>
</dbReference>
<dbReference type="OrthoDB" id="9798191at2"/>
<evidence type="ECO:0000313" key="2">
    <source>
        <dbReference type="Proteomes" id="UP000215509"/>
    </source>
</evidence>
<dbReference type="EMBL" id="NMQW01000052">
    <property type="protein sequence ID" value="OXM82997.1"/>
    <property type="molecule type" value="Genomic_DNA"/>
</dbReference>
<proteinExistence type="predicted"/>
<dbReference type="InterPro" id="IPR006059">
    <property type="entry name" value="SBP"/>
</dbReference>
<organism evidence="1 2">
    <name type="scientific">Paenibacillus rigui</name>
    <dbReference type="NCBI Taxonomy" id="554312"/>
    <lineage>
        <taxon>Bacteria</taxon>
        <taxon>Bacillati</taxon>
        <taxon>Bacillota</taxon>
        <taxon>Bacilli</taxon>
        <taxon>Bacillales</taxon>
        <taxon>Paenibacillaceae</taxon>
        <taxon>Paenibacillus</taxon>
    </lineage>
</organism>
<protein>
    <submittedName>
        <fullName evidence="1">ABC transporter substrate-binding protein</fullName>
    </submittedName>
</protein>
<name>A0A229UHT7_9BACL</name>
<dbReference type="PANTHER" id="PTHR43649">
    <property type="entry name" value="ARABINOSE-BINDING PROTEIN-RELATED"/>
    <property type="match status" value="1"/>
</dbReference>